<evidence type="ECO:0000256" key="1">
    <source>
        <dbReference type="SAM" id="MobiDB-lite"/>
    </source>
</evidence>
<dbReference type="PANTHER" id="PTHR36071:SF1">
    <property type="entry name" value="DNA DOUBLE-STRAND BREAK REPAIR PROTEIN"/>
    <property type="match status" value="1"/>
</dbReference>
<keyword evidence="3" id="KW-1185">Reference proteome</keyword>
<feature type="compositionally biased region" description="Acidic residues" evidence="1">
    <location>
        <begin position="423"/>
        <end position="440"/>
    </location>
</feature>
<dbReference type="InParanoid" id="A0A2R6S0K5"/>
<feature type="region of interest" description="Disordered" evidence="1">
    <location>
        <begin position="423"/>
        <end position="490"/>
    </location>
</feature>
<reference evidence="2 3" key="1">
    <citation type="submission" date="2017-07" db="EMBL/GenBank/DDBJ databases">
        <title>An improved, manually edited Actinidia chinensis var. chinensis (kiwifruit) genome highlights the challenges associated with draft genomes and gene prediction in plants.</title>
        <authorList>
            <person name="Pilkington S."/>
            <person name="Crowhurst R."/>
            <person name="Hilario E."/>
            <person name="Nardozza S."/>
            <person name="Fraser L."/>
            <person name="Peng Y."/>
            <person name="Gunaseelan K."/>
            <person name="Simpson R."/>
            <person name="Tahir J."/>
            <person name="Deroles S."/>
            <person name="Templeton K."/>
            <person name="Luo Z."/>
            <person name="Davy M."/>
            <person name="Cheng C."/>
            <person name="Mcneilage M."/>
            <person name="Scaglione D."/>
            <person name="Liu Y."/>
            <person name="Zhang Q."/>
            <person name="Datson P."/>
            <person name="De Silva N."/>
            <person name="Gardiner S."/>
            <person name="Bassett H."/>
            <person name="Chagne D."/>
            <person name="Mccallum J."/>
            <person name="Dzierzon H."/>
            <person name="Deng C."/>
            <person name="Wang Y.-Y."/>
            <person name="Barron N."/>
            <person name="Manako K."/>
            <person name="Bowen J."/>
            <person name="Foster T."/>
            <person name="Erridge Z."/>
            <person name="Tiffin H."/>
            <person name="Waite C."/>
            <person name="Davies K."/>
            <person name="Grierson E."/>
            <person name="Laing W."/>
            <person name="Kirk R."/>
            <person name="Chen X."/>
            <person name="Wood M."/>
            <person name="Montefiori M."/>
            <person name="Brummell D."/>
            <person name="Schwinn K."/>
            <person name="Catanach A."/>
            <person name="Fullerton C."/>
            <person name="Li D."/>
            <person name="Meiyalaghan S."/>
            <person name="Nieuwenhuizen N."/>
            <person name="Read N."/>
            <person name="Prakash R."/>
            <person name="Hunter D."/>
            <person name="Zhang H."/>
            <person name="Mckenzie M."/>
            <person name="Knabel M."/>
            <person name="Harris A."/>
            <person name="Allan A."/>
            <person name="Chen A."/>
            <person name="Janssen B."/>
            <person name="Plunkett B."/>
            <person name="Dwamena C."/>
            <person name="Voogd C."/>
            <person name="Leif D."/>
            <person name="Lafferty D."/>
            <person name="Souleyre E."/>
            <person name="Varkonyi-Gasic E."/>
            <person name="Gambi F."/>
            <person name="Hanley J."/>
            <person name="Yao J.-L."/>
            <person name="Cheung J."/>
            <person name="David K."/>
            <person name="Warren B."/>
            <person name="Marsh K."/>
            <person name="Snowden K."/>
            <person name="Lin-Wang K."/>
            <person name="Brian L."/>
            <person name="Martinez-Sanchez M."/>
            <person name="Wang M."/>
            <person name="Ileperuma N."/>
            <person name="Macnee N."/>
            <person name="Campin R."/>
            <person name="Mcatee P."/>
            <person name="Drummond R."/>
            <person name="Espley R."/>
            <person name="Ireland H."/>
            <person name="Wu R."/>
            <person name="Atkinson R."/>
            <person name="Karunairetnam S."/>
            <person name="Bulley S."/>
            <person name="Chunkath S."/>
            <person name="Hanley Z."/>
            <person name="Storey R."/>
            <person name="Thrimawithana A."/>
            <person name="Thomson S."/>
            <person name="David C."/>
            <person name="Testolin R."/>
        </authorList>
    </citation>
    <scope>NUCLEOTIDE SEQUENCE [LARGE SCALE GENOMIC DNA]</scope>
    <source>
        <strain evidence="3">cv. Red5</strain>
        <tissue evidence="2">Young leaf</tissue>
    </source>
</reference>
<dbReference type="Gramene" id="PSS35821">
    <property type="protein sequence ID" value="PSS35821"/>
    <property type="gene ID" value="CEY00_Acc00328"/>
</dbReference>
<sequence length="713" mass="80950">MEEFSCADTDSLYAKLKYQEKQLKLKRRWLMGVPFSDSEQKRLNRLLFQENKTFPESLLREDDVYYESIKAFIGKGFGTCSFERVYHVDQDNIQMSDFPNDLRSLSSMLDDMTNNGLQLFTEMLTGGSIKFEKTRWKMKKIIREYLPKALETWKESSKINIDEQLRQLLSNPFNFRRNHATLQIPASQSYHAAATKVLDGLEDMPFQTLSAMHRKLRGIQEYVPCLQPPKSGWGRSILITQVRKRCMEMILELGEEDELQEPLAKAMAVGSLSAKLIQGSPFVAEFRQFSPQIKALQNEIAKAIWLLKEKVRFPELKSLQLLLDPNADLSNGSLRTAVKKLLTEYLFECSDMDTIPGYLLETLSIINRTSRSVPYRFFSEEEIQEEVECVLSVSAQLKQVLWDLLPEYEFDQDFADAYMEDLEESDCGDDNDENESDDQQEGFLSQDSSFQSHDPYDPMDTVGETNPAESESESESSASPVNEFGSSPVLTSKSRLNSDYFEIVEPEHVAGTDLVYSDASASQSSSEFDGLENMGGNEFHIGSVRDSELNDPHLLAQKTNGCDSSSHSSPDASLNGNHIGRQEPTVEPEKQPDFVSSNFFYGANFKHDKASMSRNPYLAVQEACDKTSMVAYRLIGRVLDEFAQIESLNLDCDDVSYLRGDYSIRKDSRVAKEDHISYEEKVHDSIVIQVLEDILPSFPGSGKERLKALMGLI</sequence>
<dbReference type="OrthoDB" id="767974at2759"/>
<feature type="region of interest" description="Disordered" evidence="1">
    <location>
        <begin position="555"/>
        <end position="591"/>
    </location>
</feature>
<dbReference type="AlphaFoldDB" id="A0A2R6S0K5"/>
<accession>A0A2R6S0K5</accession>
<name>A0A2R6S0K5_ACTCC</name>
<proteinExistence type="predicted"/>
<dbReference type="OMA" id="DMDTIPK"/>
<dbReference type="EMBL" id="NKQK01000001">
    <property type="protein sequence ID" value="PSS35821.1"/>
    <property type="molecule type" value="Genomic_DNA"/>
</dbReference>
<feature type="compositionally biased region" description="Polar residues" evidence="1">
    <location>
        <begin position="443"/>
        <end position="452"/>
    </location>
</feature>
<gene>
    <name evidence="2" type="ORF">CEY00_Acc00328</name>
</gene>
<reference evidence="3" key="2">
    <citation type="journal article" date="2018" name="BMC Genomics">
        <title>A manually annotated Actinidia chinensis var. chinensis (kiwifruit) genome highlights the challenges associated with draft genomes and gene prediction in plants.</title>
        <authorList>
            <person name="Pilkington S.M."/>
            <person name="Crowhurst R."/>
            <person name="Hilario E."/>
            <person name="Nardozza S."/>
            <person name="Fraser L."/>
            <person name="Peng Y."/>
            <person name="Gunaseelan K."/>
            <person name="Simpson R."/>
            <person name="Tahir J."/>
            <person name="Deroles S.C."/>
            <person name="Templeton K."/>
            <person name="Luo Z."/>
            <person name="Davy M."/>
            <person name="Cheng C."/>
            <person name="McNeilage M."/>
            <person name="Scaglione D."/>
            <person name="Liu Y."/>
            <person name="Zhang Q."/>
            <person name="Datson P."/>
            <person name="De Silva N."/>
            <person name="Gardiner S.E."/>
            <person name="Bassett H."/>
            <person name="Chagne D."/>
            <person name="McCallum J."/>
            <person name="Dzierzon H."/>
            <person name="Deng C."/>
            <person name="Wang Y.Y."/>
            <person name="Barron L."/>
            <person name="Manako K."/>
            <person name="Bowen J."/>
            <person name="Foster T.M."/>
            <person name="Erridge Z.A."/>
            <person name="Tiffin H."/>
            <person name="Waite C.N."/>
            <person name="Davies K.M."/>
            <person name="Grierson E.P."/>
            <person name="Laing W.A."/>
            <person name="Kirk R."/>
            <person name="Chen X."/>
            <person name="Wood M."/>
            <person name="Montefiori M."/>
            <person name="Brummell D.A."/>
            <person name="Schwinn K.E."/>
            <person name="Catanach A."/>
            <person name="Fullerton C."/>
            <person name="Li D."/>
            <person name="Meiyalaghan S."/>
            <person name="Nieuwenhuizen N."/>
            <person name="Read N."/>
            <person name="Prakash R."/>
            <person name="Hunter D."/>
            <person name="Zhang H."/>
            <person name="McKenzie M."/>
            <person name="Knabel M."/>
            <person name="Harris A."/>
            <person name="Allan A.C."/>
            <person name="Gleave A."/>
            <person name="Chen A."/>
            <person name="Janssen B.J."/>
            <person name="Plunkett B."/>
            <person name="Ampomah-Dwamena C."/>
            <person name="Voogd C."/>
            <person name="Leif D."/>
            <person name="Lafferty D."/>
            <person name="Souleyre E.J.F."/>
            <person name="Varkonyi-Gasic E."/>
            <person name="Gambi F."/>
            <person name="Hanley J."/>
            <person name="Yao J.L."/>
            <person name="Cheung J."/>
            <person name="David K.M."/>
            <person name="Warren B."/>
            <person name="Marsh K."/>
            <person name="Snowden K.C."/>
            <person name="Lin-Wang K."/>
            <person name="Brian L."/>
            <person name="Martinez-Sanchez M."/>
            <person name="Wang M."/>
            <person name="Ileperuma N."/>
            <person name="Macnee N."/>
            <person name="Campin R."/>
            <person name="McAtee P."/>
            <person name="Drummond R.S.M."/>
            <person name="Espley R.V."/>
            <person name="Ireland H.S."/>
            <person name="Wu R."/>
            <person name="Atkinson R.G."/>
            <person name="Karunairetnam S."/>
            <person name="Bulley S."/>
            <person name="Chunkath S."/>
            <person name="Hanley Z."/>
            <person name="Storey R."/>
            <person name="Thrimawithana A.H."/>
            <person name="Thomson S."/>
            <person name="David C."/>
            <person name="Testolin R."/>
            <person name="Huang H."/>
            <person name="Hellens R.P."/>
            <person name="Schaffer R.J."/>
        </authorList>
    </citation>
    <scope>NUCLEOTIDE SEQUENCE [LARGE SCALE GENOMIC DNA]</scope>
    <source>
        <strain evidence="3">cv. Red5</strain>
    </source>
</reference>
<comment type="caution">
    <text evidence="2">The sequence shown here is derived from an EMBL/GenBank/DDBJ whole genome shotgun (WGS) entry which is preliminary data.</text>
</comment>
<protein>
    <submittedName>
        <fullName evidence="2">DNA double-strand break repair Rad50 ATPase</fullName>
    </submittedName>
</protein>
<evidence type="ECO:0000313" key="2">
    <source>
        <dbReference type="EMBL" id="PSS35821.1"/>
    </source>
</evidence>
<dbReference type="FunCoup" id="A0A2R6S0K5">
    <property type="interactions" value="1688"/>
</dbReference>
<organism evidence="2 3">
    <name type="scientific">Actinidia chinensis var. chinensis</name>
    <name type="common">Chinese soft-hair kiwi</name>
    <dbReference type="NCBI Taxonomy" id="1590841"/>
    <lineage>
        <taxon>Eukaryota</taxon>
        <taxon>Viridiplantae</taxon>
        <taxon>Streptophyta</taxon>
        <taxon>Embryophyta</taxon>
        <taxon>Tracheophyta</taxon>
        <taxon>Spermatophyta</taxon>
        <taxon>Magnoliopsida</taxon>
        <taxon>eudicotyledons</taxon>
        <taxon>Gunneridae</taxon>
        <taxon>Pentapetalae</taxon>
        <taxon>asterids</taxon>
        <taxon>Ericales</taxon>
        <taxon>Actinidiaceae</taxon>
        <taxon>Actinidia</taxon>
    </lineage>
</organism>
<dbReference type="STRING" id="1590841.A0A2R6S0K5"/>
<evidence type="ECO:0000313" key="3">
    <source>
        <dbReference type="Proteomes" id="UP000241394"/>
    </source>
</evidence>
<dbReference type="Proteomes" id="UP000241394">
    <property type="component" value="Chromosome LG1"/>
</dbReference>
<dbReference type="PANTHER" id="PTHR36071">
    <property type="entry name" value="DNA DOUBLE-STRAND BREAK REPAIR PROTEIN"/>
    <property type="match status" value="1"/>
</dbReference>